<evidence type="ECO:0000313" key="3">
    <source>
        <dbReference type="Proteomes" id="UP000320806"/>
    </source>
</evidence>
<keyword evidence="3" id="KW-1185">Reference proteome</keyword>
<dbReference type="GO" id="GO:0004177">
    <property type="term" value="F:aminopeptidase activity"/>
    <property type="evidence" value="ECO:0007669"/>
    <property type="project" value="UniProtKB-KW"/>
</dbReference>
<dbReference type="SUPFAM" id="SSF53474">
    <property type="entry name" value="alpha/beta-Hydrolases"/>
    <property type="match status" value="1"/>
</dbReference>
<dbReference type="Proteomes" id="UP000320806">
    <property type="component" value="Unassembled WGS sequence"/>
</dbReference>
<sequence length="224" mass="24573">MERREIGPGVGRVRPTLILPDRRATEPRGVVLMLHGGDVEGVEARSTFDPSPLPVRVAAAGIARRRPDLAVVRLLNAVGGWNDRVMSPVADARWALMRIGQLYPDLPVAVVGHSMGGRTAFELVDEPDVRAVIGLAPWLADGYDEKRFLGTPVMVMHGRLDNVTDPDASADLVRRIRIDGGSATYRSVPDWHTLMFRPAGWHREVASFLHHYLVGDGGDQPRNA</sequence>
<organism evidence="2 3">
    <name type="scientific">Yimella lutea</name>
    <dbReference type="NCBI Taxonomy" id="587872"/>
    <lineage>
        <taxon>Bacteria</taxon>
        <taxon>Bacillati</taxon>
        <taxon>Actinomycetota</taxon>
        <taxon>Actinomycetes</taxon>
        <taxon>Micrococcales</taxon>
        <taxon>Dermacoccaceae</taxon>
        <taxon>Yimella</taxon>
    </lineage>
</organism>
<gene>
    <name evidence="2" type="ORF">FB459_0641</name>
</gene>
<dbReference type="OrthoDB" id="3366509at2"/>
<reference evidence="2 3" key="1">
    <citation type="submission" date="2019-06" db="EMBL/GenBank/DDBJ databases">
        <title>Sequencing the genomes of 1000 actinobacteria strains.</title>
        <authorList>
            <person name="Klenk H.-P."/>
        </authorList>
    </citation>
    <scope>NUCLEOTIDE SEQUENCE [LARGE SCALE GENOMIC DNA]</scope>
    <source>
        <strain evidence="2 3">DSM 19828</strain>
    </source>
</reference>
<proteinExistence type="predicted"/>
<dbReference type="InterPro" id="IPR022742">
    <property type="entry name" value="Hydrolase_4"/>
</dbReference>
<keyword evidence="2" id="KW-0031">Aminopeptidase</keyword>
<feature type="domain" description="Serine aminopeptidase S33" evidence="1">
    <location>
        <begin position="83"/>
        <end position="140"/>
    </location>
</feature>
<keyword evidence="2" id="KW-0378">Hydrolase</keyword>
<dbReference type="AlphaFoldDB" id="A0A542ED32"/>
<evidence type="ECO:0000313" key="2">
    <source>
        <dbReference type="EMBL" id="TQJ13239.1"/>
    </source>
</evidence>
<dbReference type="InterPro" id="IPR029058">
    <property type="entry name" value="AB_hydrolase_fold"/>
</dbReference>
<accession>A0A542ED32</accession>
<dbReference type="RefSeq" id="WP_141927427.1">
    <property type="nucleotide sequence ID" value="NZ_BAABCI010000015.1"/>
</dbReference>
<dbReference type="Pfam" id="PF12146">
    <property type="entry name" value="Hydrolase_4"/>
    <property type="match status" value="1"/>
</dbReference>
<evidence type="ECO:0000259" key="1">
    <source>
        <dbReference type="Pfam" id="PF12146"/>
    </source>
</evidence>
<protein>
    <submittedName>
        <fullName evidence="2">Serine aminopeptidase S33 family</fullName>
    </submittedName>
</protein>
<keyword evidence="2" id="KW-0645">Protease</keyword>
<name>A0A542ED32_9MICO</name>
<comment type="caution">
    <text evidence="2">The sequence shown here is derived from an EMBL/GenBank/DDBJ whole genome shotgun (WGS) entry which is preliminary data.</text>
</comment>
<dbReference type="EMBL" id="VFMO01000001">
    <property type="protein sequence ID" value="TQJ13239.1"/>
    <property type="molecule type" value="Genomic_DNA"/>
</dbReference>
<dbReference type="Gene3D" id="3.40.50.1820">
    <property type="entry name" value="alpha/beta hydrolase"/>
    <property type="match status" value="1"/>
</dbReference>